<reference evidence="3 4" key="1">
    <citation type="submission" date="2020-08" db="EMBL/GenBank/DDBJ databases">
        <authorList>
            <person name="Newling K."/>
            <person name="Davey J."/>
            <person name="Forrester S."/>
        </authorList>
    </citation>
    <scope>NUCLEOTIDE SEQUENCE [LARGE SCALE GENOMIC DNA]</scope>
    <source>
        <strain evidence="4">Crithidia deanei Carvalho (ATCC PRA-265)</strain>
    </source>
</reference>
<organism evidence="3 4">
    <name type="scientific">Angomonas deanei</name>
    <dbReference type="NCBI Taxonomy" id="59799"/>
    <lineage>
        <taxon>Eukaryota</taxon>
        <taxon>Discoba</taxon>
        <taxon>Euglenozoa</taxon>
        <taxon>Kinetoplastea</taxon>
        <taxon>Metakinetoplastina</taxon>
        <taxon>Trypanosomatida</taxon>
        <taxon>Trypanosomatidae</taxon>
        <taxon>Strigomonadinae</taxon>
        <taxon>Angomonas</taxon>
    </lineage>
</organism>
<evidence type="ECO:0000256" key="1">
    <source>
        <dbReference type="SAM" id="Coils"/>
    </source>
</evidence>
<feature type="compositionally biased region" description="Polar residues" evidence="2">
    <location>
        <begin position="317"/>
        <end position="330"/>
    </location>
</feature>
<name>A0A7G2CIP5_9TRYP</name>
<protein>
    <submittedName>
        <fullName evidence="3">Uncharacterized protein</fullName>
    </submittedName>
</protein>
<sequence length="475" mass="51360">MFESAPAKLRSCGLRYGDVITFKGEPGFFVGLAADGFIYWCRDDTDYAVRMCESDSSFGLSSIKVLYRCNLSSGTNASSKPKKKRTVEEKAQAKSALEQMKEKLKNKERARLVSSRLETFERDEADAREELEAYAWNKHLELISILTTFAICLQSKVPVPYEGLRFVGYDDEKCASFGSPRPANLGESLRSGGSRRPEGDAHDVHSFEENQEDGAASSSDDFDSDSFPDSHSRGSSWDMDGEEEEGGSPSRGNPNNVTAEGPNSPARPAALPAVSSLPSSPEYLDSPVFDREPHDDNGSTTHSPGPAAPAGDDTDHSTTTGKGFTVTNVNAPHPNDPPSAAESPGVTSVPPLSMPHARSTSDMSNVSLRAGTPSMSPGATAPLSLAEKYMGQKKKNAVNNTPRYMQNTQAHSSRARGTPISSSLGVSPQPDDYLSPSVTTGSFRLSNYNSMTADELLAQEADFMKEFNKKRKQKK</sequence>
<feature type="compositionally biased region" description="Polar residues" evidence="2">
    <location>
        <begin position="358"/>
        <end position="377"/>
    </location>
</feature>
<feature type="compositionally biased region" description="Polar residues" evidence="2">
    <location>
        <begin position="397"/>
        <end position="412"/>
    </location>
</feature>
<dbReference type="OrthoDB" id="251305at2759"/>
<proteinExistence type="predicted"/>
<keyword evidence="4" id="KW-1185">Reference proteome</keyword>
<feature type="compositionally biased region" description="Low complexity" evidence="2">
    <location>
        <begin position="264"/>
        <end position="281"/>
    </location>
</feature>
<dbReference type="Proteomes" id="UP000515908">
    <property type="component" value="Chromosome 10"/>
</dbReference>
<feature type="compositionally biased region" description="Basic and acidic residues" evidence="2">
    <location>
        <begin position="195"/>
        <end position="208"/>
    </location>
</feature>
<evidence type="ECO:0000313" key="3">
    <source>
        <dbReference type="EMBL" id="CAD2218122.1"/>
    </source>
</evidence>
<feature type="region of interest" description="Disordered" evidence="2">
    <location>
        <begin position="397"/>
        <end position="438"/>
    </location>
</feature>
<evidence type="ECO:0000313" key="4">
    <source>
        <dbReference type="Proteomes" id="UP000515908"/>
    </source>
</evidence>
<accession>A0A7G2CIP5</accession>
<feature type="coiled-coil region" evidence="1">
    <location>
        <begin position="83"/>
        <end position="110"/>
    </location>
</feature>
<dbReference type="VEuPathDB" id="TriTrypDB:ADEAN_000560800"/>
<keyword evidence="1" id="KW-0175">Coiled coil</keyword>
<feature type="compositionally biased region" description="Basic and acidic residues" evidence="2">
    <location>
        <begin position="288"/>
        <end position="297"/>
    </location>
</feature>
<evidence type="ECO:0000256" key="2">
    <source>
        <dbReference type="SAM" id="MobiDB-lite"/>
    </source>
</evidence>
<dbReference type="AlphaFoldDB" id="A0A7G2CIP5"/>
<dbReference type="EMBL" id="LR877154">
    <property type="protein sequence ID" value="CAD2218122.1"/>
    <property type="molecule type" value="Genomic_DNA"/>
</dbReference>
<feature type="region of interest" description="Disordered" evidence="2">
    <location>
        <begin position="176"/>
        <end position="381"/>
    </location>
</feature>
<gene>
    <name evidence="3" type="ORF">ADEAN_000560800</name>
</gene>